<dbReference type="GO" id="GO:0006015">
    <property type="term" value="P:5-phosphoribose 1-diphosphate biosynthetic process"/>
    <property type="evidence" value="ECO:0007669"/>
    <property type="project" value="UniProtKB-UniRule"/>
</dbReference>
<dbReference type="GO" id="GO:0009156">
    <property type="term" value="P:ribonucleoside monophosphate biosynthetic process"/>
    <property type="evidence" value="ECO:0007669"/>
    <property type="project" value="InterPro"/>
</dbReference>
<keyword evidence="1 9" id="KW-0808">Transferase</keyword>
<keyword evidence="4 9" id="KW-0547">Nucleotide-binding</keyword>
<feature type="binding site" evidence="9">
    <location>
        <begin position="224"/>
        <end position="228"/>
    </location>
    <ligand>
        <name>D-ribose 5-phosphate</name>
        <dbReference type="ChEBI" id="CHEBI:78346"/>
    </ligand>
</feature>
<comment type="subcellular location">
    <subcellularLocation>
        <location evidence="9">Cytoplasm</location>
    </subcellularLocation>
</comment>
<protein>
    <recommendedName>
        <fullName evidence="9">Ribose-phosphate pyrophosphokinase</fullName>
        <shortName evidence="9">RPPK</shortName>
        <ecNumber evidence="9">2.7.6.1</ecNumber>
    </recommendedName>
    <alternativeName>
        <fullName evidence="9">5-phospho-D-ribosyl alpha-1-diphosphate synthase</fullName>
    </alternativeName>
    <alternativeName>
        <fullName evidence="9">Phosphoribosyl diphosphate synthase</fullName>
    </alternativeName>
    <alternativeName>
        <fullName evidence="9">Phosphoribosyl pyrophosphate synthase</fullName>
        <shortName evidence="9">P-Rib-PP synthase</shortName>
        <shortName evidence="9">PRPP synthase</shortName>
        <shortName evidence="9">PRPPase</shortName>
    </alternativeName>
</protein>
<comment type="pathway">
    <text evidence="9">Metabolic intermediate biosynthesis; 5-phospho-alpha-D-ribose 1-diphosphate biosynthesis; 5-phospho-alpha-D-ribose 1-diphosphate from D-ribose 5-phosphate (route I): step 1/1.</text>
</comment>
<dbReference type="HAMAP" id="MF_00583_B">
    <property type="entry name" value="RibP_PPkinase_B"/>
    <property type="match status" value="1"/>
</dbReference>
<dbReference type="OrthoDB" id="9777067at2"/>
<dbReference type="HOGENOM" id="CLU_033546_1_0_12"/>
<dbReference type="EC" id="2.7.6.1" evidence="9"/>
<dbReference type="NCBIfam" id="TIGR01251">
    <property type="entry name" value="ribP_PPkin"/>
    <property type="match status" value="1"/>
</dbReference>
<dbReference type="CDD" id="cd06223">
    <property type="entry name" value="PRTases_typeI"/>
    <property type="match status" value="1"/>
</dbReference>
<dbReference type="Pfam" id="PF13793">
    <property type="entry name" value="Pribosyltran_N"/>
    <property type="match status" value="1"/>
</dbReference>
<dbReference type="GO" id="GO:0004749">
    <property type="term" value="F:ribose phosphate diphosphokinase activity"/>
    <property type="evidence" value="ECO:0007669"/>
    <property type="project" value="UniProtKB-UniRule"/>
</dbReference>
<dbReference type="PANTHER" id="PTHR10210:SF41">
    <property type="entry name" value="RIBOSE-PHOSPHATE PYROPHOSPHOKINASE 1, CHLOROPLASTIC"/>
    <property type="match status" value="1"/>
</dbReference>
<dbReference type="SUPFAM" id="SSF53271">
    <property type="entry name" value="PRTase-like"/>
    <property type="match status" value="2"/>
</dbReference>
<feature type="active site" evidence="9">
    <location>
        <position position="194"/>
    </location>
</feature>
<dbReference type="PROSITE" id="PS00114">
    <property type="entry name" value="PRPP_SYNTHASE"/>
    <property type="match status" value="1"/>
</dbReference>
<gene>
    <name evidence="9" type="primary">prs</name>
    <name evidence="11" type="ordered locus">Turpa_2711</name>
</gene>
<keyword evidence="9" id="KW-0963">Cytoplasm</keyword>
<organism evidence="11 12">
    <name type="scientific">Turneriella parva (strain ATCC BAA-1111 / DSM 21527 / NCTC 11395 / H)</name>
    <name type="common">Leptospira parva</name>
    <dbReference type="NCBI Taxonomy" id="869212"/>
    <lineage>
        <taxon>Bacteria</taxon>
        <taxon>Pseudomonadati</taxon>
        <taxon>Spirochaetota</taxon>
        <taxon>Spirochaetia</taxon>
        <taxon>Leptospirales</taxon>
        <taxon>Leptospiraceae</taxon>
        <taxon>Turneriella</taxon>
    </lineage>
</organism>
<dbReference type="GO" id="GO:0005737">
    <property type="term" value="C:cytoplasm"/>
    <property type="evidence" value="ECO:0007669"/>
    <property type="project" value="UniProtKB-SubCell"/>
</dbReference>
<feature type="binding site" evidence="9">
    <location>
        <begin position="98"/>
        <end position="99"/>
    </location>
    <ligand>
        <name>ATP</name>
        <dbReference type="ChEBI" id="CHEBI:30616"/>
    </ligand>
</feature>
<dbReference type="FunFam" id="3.40.50.2020:FF:000002">
    <property type="entry name" value="Ribose-phosphate pyrophosphokinase"/>
    <property type="match status" value="1"/>
</dbReference>
<feature type="binding site" evidence="9">
    <location>
        <position position="196"/>
    </location>
    <ligand>
        <name>D-ribose 5-phosphate</name>
        <dbReference type="ChEBI" id="CHEBI:78346"/>
    </ligand>
</feature>
<dbReference type="GO" id="GO:0002189">
    <property type="term" value="C:ribose phosphate diphosphokinase complex"/>
    <property type="evidence" value="ECO:0007669"/>
    <property type="project" value="TreeGrafter"/>
</dbReference>
<comment type="similarity">
    <text evidence="9">Belongs to the ribose-phosphate pyrophosphokinase family. Class I subfamily.</text>
</comment>
<dbReference type="GO" id="GO:0006164">
    <property type="term" value="P:purine nucleotide biosynthetic process"/>
    <property type="evidence" value="ECO:0007669"/>
    <property type="project" value="TreeGrafter"/>
</dbReference>
<evidence type="ECO:0000256" key="3">
    <source>
        <dbReference type="ARBA" id="ARBA00022727"/>
    </source>
</evidence>
<dbReference type="PATRIC" id="fig|869212.3.peg.2732"/>
<feature type="domain" description="Ribose-phosphate pyrophosphokinase N-terminal" evidence="10">
    <location>
        <begin position="6"/>
        <end position="122"/>
    </location>
</feature>
<dbReference type="PANTHER" id="PTHR10210">
    <property type="entry name" value="RIBOSE-PHOSPHATE DIPHOSPHOKINASE FAMILY MEMBER"/>
    <property type="match status" value="1"/>
</dbReference>
<comment type="catalytic activity">
    <reaction evidence="8 9">
        <text>D-ribose 5-phosphate + ATP = 5-phospho-alpha-D-ribose 1-diphosphate + AMP + H(+)</text>
        <dbReference type="Rhea" id="RHEA:15609"/>
        <dbReference type="ChEBI" id="CHEBI:15378"/>
        <dbReference type="ChEBI" id="CHEBI:30616"/>
        <dbReference type="ChEBI" id="CHEBI:58017"/>
        <dbReference type="ChEBI" id="CHEBI:78346"/>
        <dbReference type="ChEBI" id="CHEBI:456215"/>
        <dbReference type="EC" id="2.7.6.1"/>
    </reaction>
</comment>
<feature type="binding site" evidence="9">
    <location>
        <begin position="39"/>
        <end position="41"/>
    </location>
    <ligand>
        <name>ATP</name>
        <dbReference type="ChEBI" id="CHEBI:30616"/>
    </ligand>
</feature>
<dbReference type="STRING" id="869212.Turpa_2711"/>
<dbReference type="Gene3D" id="3.40.50.2020">
    <property type="match status" value="2"/>
</dbReference>
<evidence type="ECO:0000256" key="1">
    <source>
        <dbReference type="ARBA" id="ARBA00022679"/>
    </source>
</evidence>
<comment type="function">
    <text evidence="9">Involved in the biosynthesis of the central metabolite phospho-alpha-D-ribosyl-1-pyrophosphate (PRPP) via the transfer of pyrophosphoryl group from ATP to 1-hydroxyl of ribose-5-phosphate (Rib-5-P).</text>
</comment>
<evidence type="ECO:0000313" key="12">
    <source>
        <dbReference type="Proteomes" id="UP000006048"/>
    </source>
</evidence>
<feature type="binding site" evidence="9">
    <location>
        <position position="132"/>
    </location>
    <ligand>
        <name>Mg(2+)</name>
        <dbReference type="ChEBI" id="CHEBI:18420"/>
    </ligand>
</feature>
<dbReference type="InterPro" id="IPR000836">
    <property type="entry name" value="PRTase_dom"/>
</dbReference>
<dbReference type="EMBL" id="CP002959">
    <property type="protein sequence ID" value="AFM13350.1"/>
    <property type="molecule type" value="Genomic_DNA"/>
</dbReference>
<feature type="binding site" evidence="9">
    <location>
        <position position="220"/>
    </location>
    <ligand>
        <name>D-ribose 5-phosphate</name>
        <dbReference type="ChEBI" id="CHEBI:78346"/>
    </ligand>
</feature>
<reference evidence="11 12" key="1">
    <citation type="submission" date="2012-06" db="EMBL/GenBank/DDBJ databases">
        <title>The complete chromosome of genome of Turneriella parva DSM 21527.</title>
        <authorList>
            <consortium name="US DOE Joint Genome Institute (JGI-PGF)"/>
            <person name="Lucas S."/>
            <person name="Han J."/>
            <person name="Lapidus A."/>
            <person name="Bruce D."/>
            <person name="Goodwin L."/>
            <person name="Pitluck S."/>
            <person name="Peters L."/>
            <person name="Kyrpides N."/>
            <person name="Mavromatis K."/>
            <person name="Ivanova N."/>
            <person name="Mikhailova N."/>
            <person name="Chertkov O."/>
            <person name="Detter J.C."/>
            <person name="Tapia R."/>
            <person name="Han C."/>
            <person name="Land M."/>
            <person name="Hauser L."/>
            <person name="Markowitz V."/>
            <person name="Cheng J.-F."/>
            <person name="Hugenholtz P."/>
            <person name="Woyke T."/>
            <person name="Wu D."/>
            <person name="Gronow S."/>
            <person name="Wellnitz S."/>
            <person name="Brambilla E."/>
            <person name="Klenk H.-P."/>
            <person name="Eisen J.A."/>
        </authorList>
    </citation>
    <scope>NUCLEOTIDE SEQUENCE [LARGE SCALE GENOMIC DNA]</scope>
    <source>
        <strain evidence="12">ATCC BAA-1111 / DSM 21527 / NCTC 11395 / H</strain>
    </source>
</reference>
<evidence type="ECO:0000256" key="7">
    <source>
        <dbReference type="ARBA" id="ARBA00022842"/>
    </source>
</evidence>
<comment type="subunit">
    <text evidence="9">Homohexamer.</text>
</comment>
<name>I4B7U3_TURPD</name>
<dbReference type="Proteomes" id="UP000006048">
    <property type="component" value="Chromosome"/>
</dbReference>
<sequence>MVEAELKVLAGRSNPGLAQEIADSLGIKLGGIECRRFSDGEISVKISENVRGSDVFVIQSTSNPANDNLMELMLIVDALRRASARRITAVIPYYGYARQDRKVEPRVPISAKVVATMLEAIGVKRILSMDLHANQIQGFFEIPVDHLFGAPILVKYFKELALGELVIVSPDSGGAERARFFGKQLGANMAIIDKRRERANEAEVMNIVGNVEGKNCLLIDDMIDTAGTICKAAIALKEKGALKIIAAATHGVLSGNAIQNLIGSPIDEVVVTNTLQISDEKRFPRMRVLSVGAIFGTAIQRIHEERSVSSLFL</sequence>
<dbReference type="InterPro" id="IPR029057">
    <property type="entry name" value="PRTase-like"/>
</dbReference>
<feature type="binding site" evidence="9">
    <location>
        <position position="171"/>
    </location>
    <ligand>
        <name>Mg(2+)</name>
        <dbReference type="ChEBI" id="CHEBI:18420"/>
    </ligand>
</feature>
<dbReference type="UniPathway" id="UPA00087">
    <property type="reaction ID" value="UER00172"/>
</dbReference>
<accession>I4B7U3</accession>
<dbReference type="FunFam" id="3.40.50.2020:FF:000014">
    <property type="entry name" value="Ribose-phosphate pyrophosphokinase 1"/>
    <property type="match status" value="1"/>
</dbReference>
<evidence type="ECO:0000256" key="6">
    <source>
        <dbReference type="ARBA" id="ARBA00022840"/>
    </source>
</evidence>
<dbReference type="KEGG" id="tpx:Turpa_2711"/>
<dbReference type="InterPro" id="IPR000842">
    <property type="entry name" value="PRib_PP_synth_CS"/>
</dbReference>
<dbReference type="RefSeq" id="WP_014803852.1">
    <property type="nucleotide sequence ID" value="NC_018020.1"/>
</dbReference>
<keyword evidence="6 9" id="KW-0067">ATP-binding</keyword>
<dbReference type="Pfam" id="PF14572">
    <property type="entry name" value="Pribosyl_synth"/>
    <property type="match status" value="1"/>
</dbReference>
<dbReference type="InterPro" id="IPR005946">
    <property type="entry name" value="Rib-P_diPkinase"/>
</dbReference>
<evidence type="ECO:0000256" key="8">
    <source>
        <dbReference type="ARBA" id="ARBA00049535"/>
    </source>
</evidence>
<dbReference type="SMART" id="SM01400">
    <property type="entry name" value="Pribosyltran_N"/>
    <property type="match status" value="1"/>
</dbReference>
<evidence type="ECO:0000313" key="11">
    <source>
        <dbReference type="EMBL" id="AFM13350.1"/>
    </source>
</evidence>
<keyword evidence="12" id="KW-1185">Reference proteome</keyword>
<dbReference type="InterPro" id="IPR037515">
    <property type="entry name" value="Rib-P_diPkinase_bac"/>
</dbReference>
<comment type="cofactor">
    <cofactor evidence="9">
        <name>Mg(2+)</name>
        <dbReference type="ChEBI" id="CHEBI:18420"/>
    </cofactor>
    <text evidence="9">Binds 2 Mg(2+) ions per subunit.</text>
</comment>
<dbReference type="GO" id="GO:0000287">
    <property type="term" value="F:magnesium ion binding"/>
    <property type="evidence" value="ECO:0007669"/>
    <property type="project" value="UniProtKB-UniRule"/>
</dbReference>
<dbReference type="AlphaFoldDB" id="I4B7U3"/>
<keyword evidence="7 9" id="KW-0460">Magnesium</keyword>
<dbReference type="GO" id="GO:0016301">
    <property type="term" value="F:kinase activity"/>
    <property type="evidence" value="ECO:0007669"/>
    <property type="project" value="UniProtKB-KW"/>
</dbReference>
<evidence type="ECO:0000256" key="4">
    <source>
        <dbReference type="ARBA" id="ARBA00022741"/>
    </source>
</evidence>
<evidence type="ECO:0000259" key="10">
    <source>
        <dbReference type="Pfam" id="PF13793"/>
    </source>
</evidence>
<evidence type="ECO:0000256" key="9">
    <source>
        <dbReference type="HAMAP-Rule" id="MF_00583"/>
    </source>
</evidence>
<evidence type="ECO:0000256" key="2">
    <source>
        <dbReference type="ARBA" id="ARBA00022723"/>
    </source>
</evidence>
<keyword evidence="2 9" id="KW-0479">Metal-binding</keyword>
<keyword evidence="3 9" id="KW-0545">Nucleotide biosynthesis</keyword>
<dbReference type="NCBIfam" id="NF002320">
    <property type="entry name" value="PRK01259.1"/>
    <property type="match status" value="1"/>
</dbReference>
<evidence type="ECO:0000256" key="5">
    <source>
        <dbReference type="ARBA" id="ARBA00022777"/>
    </source>
</evidence>
<keyword evidence="5 9" id="KW-0418">Kinase</keyword>
<dbReference type="GO" id="GO:0005524">
    <property type="term" value="F:ATP binding"/>
    <property type="evidence" value="ECO:0007669"/>
    <property type="project" value="UniProtKB-KW"/>
</dbReference>
<dbReference type="InterPro" id="IPR029099">
    <property type="entry name" value="Pribosyltran_N"/>
</dbReference>
<proteinExistence type="inferred from homology"/>